<sequence length="143" mass="16269">MCSNGCSLTQMTWEIHLRALLPMCTRPKTQKSDSEMLCEPRIKDLCRPTHPKLVFPGIFNSIYRTLKSYICRTDVGLKATSTSGSKTWVPTPQIPFFQTSLDSDFKPQIILEASAFLYPRIPSPQKARSPVPRRWDIHGNSDL</sequence>
<proteinExistence type="predicted"/>
<keyword evidence="3" id="KW-1185">Reference proteome</keyword>
<evidence type="ECO:0000313" key="2">
    <source>
        <dbReference type="EMBL" id="CAI9161672.1"/>
    </source>
</evidence>
<dbReference type="Proteomes" id="UP001176941">
    <property type="component" value="Chromosome 20"/>
</dbReference>
<gene>
    <name evidence="2" type="ORF">MRATA1EN1_LOCUS10634</name>
</gene>
<protein>
    <submittedName>
        <fullName evidence="2">Uncharacterized protein</fullName>
    </submittedName>
</protein>
<feature type="region of interest" description="Disordered" evidence="1">
    <location>
        <begin position="124"/>
        <end position="143"/>
    </location>
</feature>
<accession>A0ABN8YJD0</accession>
<evidence type="ECO:0000256" key="1">
    <source>
        <dbReference type="SAM" id="MobiDB-lite"/>
    </source>
</evidence>
<organism evidence="2 3">
    <name type="scientific">Rangifer tarandus platyrhynchus</name>
    <name type="common">Svalbard reindeer</name>
    <dbReference type="NCBI Taxonomy" id="3082113"/>
    <lineage>
        <taxon>Eukaryota</taxon>
        <taxon>Metazoa</taxon>
        <taxon>Chordata</taxon>
        <taxon>Craniata</taxon>
        <taxon>Vertebrata</taxon>
        <taxon>Euteleostomi</taxon>
        <taxon>Mammalia</taxon>
        <taxon>Eutheria</taxon>
        <taxon>Laurasiatheria</taxon>
        <taxon>Artiodactyla</taxon>
        <taxon>Ruminantia</taxon>
        <taxon>Pecora</taxon>
        <taxon>Cervidae</taxon>
        <taxon>Odocoileinae</taxon>
        <taxon>Rangifer</taxon>
    </lineage>
</organism>
<dbReference type="EMBL" id="OX459956">
    <property type="protein sequence ID" value="CAI9161672.1"/>
    <property type="molecule type" value="Genomic_DNA"/>
</dbReference>
<feature type="compositionally biased region" description="Basic and acidic residues" evidence="1">
    <location>
        <begin position="133"/>
        <end position="143"/>
    </location>
</feature>
<evidence type="ECO:0000313" key="3">
    <source>
        <dbReference type="Proteomes" id="UP001176941"/>
    </source>
</evidence>
<name>A0ABN8YJD0_RANTA</name>
<reference evidence="2" key="1">
    <citation type="submission" date="2023-04" db="EMBL/GenBank/DDBJ databases">
        <authorList>
            <consortium name="ELIXIR-Norway"/>
        </authorList>
    </citation>
    <scope>NUCLEOTIDE SEQUENCE [LARGE SCALE GENOMIC DNA]</scope>
</reference>